<proteinExistence type="predicted"/>
<dbReference type="Proteomes" id="UP001611263">
    <property type="component" value="Unassembled WGS sequence"/>
</dbReference>
<reference evidence="2 3" key="1">
    <citation type="submission" date="2024-10" db="EMBL/GenBank/DDBJ databases">
        <title>The Natural Products Discovery Center: Release of the First 8490 Sequenced Strains for Exploring Actinobacteria Biosynthetic Diversity.</title>
        <authorList>
            <person name="Kalkreuter E."/>
            <person name="Kautsar S.A."/>
            <person name="Yang D."/>
            <person name="Bader C.D."/>
            <person name="Teijaro C.N."/>
            <person name="Fluegel L."/>
            <person name="Davis C.M."/>
            <person name="Simpson J.R."/>
            <person name="Lauterbach L."/>
            <person name="Steele A.D."/>
            <person name="Gui C."/>
            <person name="Meng S."/>
            <person name="Li G."/>
            <person name="Viehrig K."/>
            <person name="Ye F."/>
            <person name="Su P."/>
            <person name="Kiefer A.F."/>
            <person name="Nichols A."/>
            <person name="Cepeda A.J."/>
            <person name="Yan W."/>
            <person name="Fan B."/>
            <person name="Jiang Y."/>
            <person name="Adhikari A."/>
            <person name="Zheng C.-J."/>
            <person name="Schuster L."/>
            <person name="Cowan T.M."/>
            <person name="Smanski M.J."/>
            <person name="Chevrette M.G."/>
            <person name="De Carvalho L.P.S."/>
            <person name="Shen B."/>
        </authorList>
    </citation>
    <scope>NUCLEOTIDE SEQUENCE [LARGE SCALE GENOMIC DNA]</scope>
    <source>
        <strain evidence="2 3">NPDC020568</strain>
    </source>
</reference>
<evidence type="ECO:0000313" key="2">
    <source>
        <dbReference type="EMBL" id="MFI1463131.1"/>
    </source>
</evidence>
<accession>A0ABW7TTG7</accession>
<feature type="region of interest" description="Disordered" evidence="1">
    <location>
        <begin position="113"/>
        <end position="143"/>
    </location>
</feature>
<keyword evidence="3" id="KW-1185">Reference proteome</keyword>
<sequence length="369" mass="37511">MSAPVLPSETRSPRLADFAFGPRQHRSAAELPEPDSSLEMWWRAVALGGTGHYAAARIALRRLQASTGDPVLLSLAASTEGSLRRQLGRHARAAHDDGHAAALVLPRLPGAPASGQWSAEPIDPNSPGRCRRSSRLADADPAGGASAGAVSAGGVAGCAEHPGPADTCAAGFYRVPDLVDAAADALTGLAADALGTGRLALATRLLDRCGALLDAELPSGPMRSGAARGGGSEAAVDRSRALVRLHWVRAETALAGGRADEALAAAEIALGLAEHGPSIRHTVKSRLLVAAAAGVTGDTARAAELAALVDEQCRESGLLPLRWACAMLRTGLPASAAEPAAGHASAAADAEACRALISRRGGRFRDSGR</sequence>
<evidence type="ECO:0000256" key="1">
    <source>
        <dbReference type="SAM" id="MobiDB-lite"/>
    </source>
</evidence>
<comment type="caution">
    <text evidence="2">The sequence shown here is derived from an EMBL/GenBank/DDBJ whole genome shotgun (WGS) entry which is preliminary data.</text>
</comment>
<dbReference type="GeneID" id="93506982"/>
<evidence type="ECO:0000313" key="3">
    <source>
        <dbReference type="Proteomes" id="UP001611263"/>
    </source>
</evidence>
<protein>
    <submittedName>
        <fullName evidence="2">Uncharacterized protein</fullName>
    </submittedName>
</protein>
<name>A0ABW7TTG7_9NOCA</name>
<dbReference type="EMBL" id="JBIRUQ010000005">
    <property type="protein sequence ID" value="MFI1463131.1"/>
    <property type="molecule type" value="Genomic_DNA"/>
</dbReference>
<dbReference type="RefSeq" id="WP_033243701.1">
    <property type="nucleotide sequence ID" value="NZ_JBIRUQ010000005.1"/>
</dbReference>
<organism evidence="2 3">
    <name type="scientific">Nocardia carnea</name>
    <dbReference type="NCBI Taxonomy" id="37328"/>
    <lineage>
        <taxon>Bacteria</taxon>
        <taxon>Bacillati</taxon>
        <taxon>Actinomycetota</taxon>
        <taxon>Actinomycetes</taxon>
        <taxon>Mycobacteriales</taxon>
        <taxon>Nocardiaceae</taxon>
        <taxon>Nocardia</taxon>
    </lineage>
</organism>
<gene>
    <name evidence="2" type="ORF">ACH4WX_20640</name>
</gene>